<feature type="region of interest" description="Disordered" evidence="1">
    <location>
        <begin position="25"/>
        <end position="53"/>
    </location>
</feature>
<evidence type="ECO:0000313" key="2">
    <source>
        <dbReference type="EMBL" id="BAF88913.1"/>
    </source>
</evidence>
<organism evidence="2 3">
    <name type="scientific">Azorhizobium caulinodans (strain ATCC 43989 / DSM 5975 / JCM 20966 / LMG 6465 / NBRC 14845 / NCIMB 13405 / ORS 571)</name>
    <dbReference type="NCBI Taxonomy" id="438753"/>
    <lineage>
        <taxon>Bacteria</taxon>
        <taxon>Pseudomonadati</taxon>
        <taxon>Pseudomonadota</taxon>
        <taxon>Alphaproteobacteria</taxon>
        <taxon>Hyphomicrobiales</taxon>
        <taxon>Xanthobacteraceae</taxon>
        <taxon>Azorhizobium</taxon>
    </lineage>
</organism>
<proteinExistence type="predicted"/>
<gene>
    <name evidence="2" type="ordered locus">AZC_2915</name>
</gene>
<dbReference type="Proteomes" id="UP000000270">
    <property type="component" value="Chromosome"/>
</dbReference>
<keyword evidence="3" id="KW-1185">Reference proteome</keyword>
<name>A8IDC4_AZOC5</name>
<dbReference type="AlphaFoldDB" id="A8IDC4"/>
<evidence type="ECO:0000313" key="3">
    <source>
        <dbReference type="Proteomes" id="UP000000270"/>
    </source>
</evidence>
<reference evidence="2 3" key="6">
    <citation type="journal article" date="2011" name="Appl. Environ. Microbiol.">
        <title>Involvement of the azorhizobial chromosome partition gene (parA) in the onset of bacteroid differentiation during Sesbania rostrata stem nodule development.</title>
        <authorList>
            <person name="Liu CT."/>
            <person name="Lee KB."/>
            <person name="Wang YS."/>
            <person name="Peng MH."/>
            <person name="Lee KT."/>
            <person name="Suzuki S."/>
            <person name="Suzuki T."/>
            <person name="Oyaizu H."/>
        </authorList>
    </citation>
    <scope>NUCLEOTIDE SEQUENCE [LARGE SCALE GENOMIC DNA]</scope>
    <source>
        <strain evidence="3">ATCC 43989 / DSM 5975 / JCM 20966 / LMG 6465 / NBRC 14845 / NCIMB 13405 / ORS 571</strain>
    </source>
</reference>
<reference evidence="3" key="2">
    <citation type="submission" date="2007-04" db="EMBL/GenBank/DDBJ databases">
        <title>Complete genome sequence of the nitrogen-fixing bacterium Azorhizobium caulinodans ORS571.</title>
        <authorList>
            <person name="Lee K.B."/>
            <person name="Backer P.D."/>
            <person name="Aono T."/>
            <person name="Liu C.T."/>
            <person name="Suzuki S."/>
            <person name="Suzuki T."/>
            <person name="Kaneko T."/>
            <person name="Yamada M."/>
            <person name="Tabata S."/>
            <person name="Kupfer D.M."/>
            <person name="Najar F.Z."/>
            <person name="Wiley G.B."/>
            <person name="Roe B."/>
            <person name="Binnewies T."/>
            <person name="Ussery D."/>
            <person name="Vereecke D."/>
            <person name="Gevers D."/>
            <person name="Holsters M."/>
            <person name="Oyaizu H."/>
        </authorList>
    </citation>
    <scope>NUCLEOTIDE SEQUENCE [LARGE SCALE GENOMIC DNA]</scope>
    <source>
        <strain evidence="3">ATCC 43989 / DSM 5975 / JCM 20966 / LMG 6465 / NBRC 14845 / NCIMB 13405 / ORS 571</strain>
    </source>
</reference>
<sequence length="84" mass="9108">MGRMSVPFASWARFSTADSWAAEFGRKDRGEETEGVARRADGDARELGKDNAIRGSERGRAAVAKCAVFTIPSAVRNSHQPLGR</sequence>
<protein>
    <submittedName>
        <fullName evidence="2">Uncharacterized protein</fullName>
    </submittedName>
</protein>
<accession>A8IDC4</accession>
<reference evidence="2 3" key="3">
    <citation type="journal article" date="2008" name="BMC Genomics">
        <title>The genome of the versatile nitrogen fixer Azorhizobium caulinodans ORS571.</title>
        <authorList>
            <person name="Lee KB."/>
            <person name="Backer P.D."/>
            <person name="Aono T."/>
            <person name="Liu CT."/>
            <person name="Suzuki S."/>
            <person name="Suzuki T."/>
            <person name="Kaneko T."/>
            <person name="Yamada M."/>
            <person name="Tabata S."/>
            <person name="Kupfer D.M."/>
            <person name="Najar F.Z."/>
            <person name="Wiley G.B."/>
            <person name="Roe B."/>
            <person name="Binnewies T.T."/>
            <person name="Ussery D.W."/>
            <person name="D'Haeze W."/>
            <person name="Herder J.D."/>
            <person name="Gevers D."/>
            <person name="Vereecke D."/>
            <person name="Holsters M."/>
            <person name="Oyaizu H."/>
        </authorList>
    </citation>
    <scope>NUCLEOTIDE SEQUENCE [LARGE SCALE GENOMIC DNA]</scope>
    <source>
        <strain evidence="3">ATCC 43989 / DSM 5975 / JCM 20966 / LMG 6465 / NBRC 14845 / NCIMB 13405 / ORS 571</strain>
    </source>
</reference>
<reference evidence="2 3" key="5">
    <citation type="journal article" date="2010" name="Appl. Environ. Microbiol.">
        <title>phrR-like gene praR of Azorhizobium caulinodans ORS571 is essential for symbiosis with Sesbania rostrata and is involved in expression of reb genes.</title>
        <authorList>
            <person name="Akiba N."/>
            <person name="Aono T."/>
            <person name="Toyazaki H."/>
            <person name="Sato S."/>
            <person name="Oyaizu H."/>
        </authorList>
    </citation>
    <scope>NUCLEOTIDE SEQUENCE [LARGE SCALE GENOMIC DNA]</scope>
    <source>
        <strain evidence="3">ATCC 43989 / DSM 5975 / JCM 20966 / LMG 6465 / NBRC 14845 / NCIMB 13405 / ORS 571</strain>
    </source>
</reference>
<reference evidence="2 3" key="1">
    <citation type="journal article" date="2007" name="Appl. Environ. Microbiol.">
        <title>Rhizobial factors required for stem nodule maturation and maintenance in Sesbania rostrata-Azorhizobium caulinodans ORS571 symbiosis.</title>
        <authorList>
            <person name="Suzuki S."/>
            <person name="Aono T."/>
            <person name="Lee KB."/>
            <person name="Suzuki T."/>
            <person name="Liu CT."/>
            <person name="Miwa H."/>
            <person name="Wakao S."/>
            <person name="Iki T."/>
            <person name="Oyaizu H."/>
        </authorList>
    </citation>
    <scope>NUCLEOTIDE SEQUENCE [LARGE SCALE GENOMIC DNA]</scope>
    <source>
        <strain evidence="3">ATCC 43989 / DSM 5975 / JCM 20966 / LMG 6465 / NBRC 14845 / NCIMB 13405 / ORS 571</strain>
    </source>
</reference>
<dbReference type="HOGENOM" id="CLU_2520495_0_0_5"/>
<evidence type="ECO:0000256" key="1">
    <source>
        <dbReference type="SAM" id="MobiDB-lite"/>
    </source>
</evidence>
<reference evidence="2 3" key="4">
    <citation type="journal article" date="2009" name="Appl. Environ. Microbiol.">
        <title>Comparative genome-wide transcriptional profiling of Azorhizobium caulinodans ORS571 grown under free-living and symbiotic conditions.</title>
        <authorList>
            <person name="Tsukada S."/>
            <person name="Aono T."/>
            <person name="Akiba N."/>
            <person name="Lee KB."/>
            <person name="Liu CT."/>
            <person name="Toyazaki H."/>
            <person name="Oyaizu H."/>
        </authorList>
    </citation>
    <scope>NUCLEOTIDE SEQUENCE [LARGE SCALE GENOMIC DNA]</scope>
    <source>
        <strain evidence="3">ATCC 43989 / DSM 5975 / JCM 20966 / LMG 6465 / NBRC 14845 / NCIMB 13405 / ORS 571</strain>
    </source>
</reference>
<dbReference type="EMBL" id="AP009384">
    <property type="protein sequence ID" value="BAF88913.1"/>
    <property type="molecule type" value="Genomic_DNA"/>
</dbReference>
<dbReference type="KEGG" id="azc:AZC_2915"/>